<evidence type="ECO:0000256" key="5">
    <source>
        <dbReference type="SAM" id="Phobius"/>
    </source>
</evidence>
<dbReference type="InterPro" id="IPR001694">
    <property type="entry name" value="NADH_UbQ_OxRdtase_su1/FPO"/>
</dbReference>
<keyword evidence="4 5" id="KW-0472">Membrane</keyword>
<keyword evidence="6" id="KW-0560">Oxidoreductase</keyword>
<evidence type="ECO:0000256" key="3">
    <source>
        <dbReference type="ARBA" id="ARBA00022989"/>
    </source>
</evidence>
<feature type="transmembrane region" description="Helical" evidence="5">
    <location>
        <begin position="322"/>
        <end position="348"/>
    </location>
</feature>
<feature type="transmembrane region" description="Helical" evidence="5">
    <location>
        <begin position="265"/>
        <end position="284"/>
    </location>
</feature>
<name>A0A170QAU2_9ZZZZ</name>
<feature type="transmembrane region" description="Helical" evidence="5">
    <location>
        <begin position="360"/>
        <end position="382"/>
    </location>
</feature>
<feature type="transmembrane region" description="Helical" evidence="5">
    <location>
        <begin position="290"/>
        <end position="310"/>
    </location>
</feature>
<proteinExistence type="inferred from homology"/>
<feature type="transmembrane region" description="Helical" evidence="5">
    <location>
        <begin position="173"/>
        <end position="198"/>
    </location>
</feature>
<protein>
    <submittedName>
        <fullName evidence="6">NADH-ubiquinone oxidoreductase chain H</fullName>
        <ecNumber evidence="6">1.6.5.3</ecNumber>
    </submittedName>
</protein>
<evidence type="ECO:0000313" key="6">
    <source>
        <dbReference type="EMBL" id="CUV03277.1"/>
    </source>
</evidence>
<keyword evidence="6" id="KW-0830">Ubiquinone</keyword>
<dbReference type="GO" id="GO:0009060">
    <property type="term" value="P:aerobic respiration"/>
    <property type="evidence" value="ECO:0007669"/>
    <property type="project" value="TreeGrafter"/>
</dbReference>
<reference evidence="6" key="1">
    <citation type="submission" date="2015-10" db="EMBL/GenBank/DDBJ databases">
        <authorList>
            <person name="Gilbert D.G."/>
        </authorList>
    </citation>
    <scope>NUCLEOTIDE SEQUENCE</scope>
</reference>
<dbReference type="PANTHER" id="PTHR11432:SF3">
    <property type="entry name" value="NADH-UBIQUINONE OXIDOREDUCTASE CHAIN 1"/>
    <property type="match status" value="1"/>
</dbReference>
<feature type="transmembrane region" description="Helical" evidence="5">
    <location>
        <begin position="204"/>
        <end position="224"/>
    </location>
</feature>
<comment type="subcellular location">
    <subcellularLocation>
        <location evidence="1">Membrane</location>
        <topology evidence="1">Multi-pass membrane protein</topology>
    </subcellularLocation>
</comment>
<feature type="transmembrane region" description="Helical" evidence="5">
    <location>
        <begin position="140"/>
        <end position="161"/>
    </location>
</feature>
<dbReference type="PANTHER" id="PTHR11432">
    <property type="entry name" value="NADH DEHYDROGENASE SUBUNIT 1"/>
    <property type="match status" value="1"/>
</dbReference>
<dbReference type="NCBIfam" id="NF004741">
    <property type="entry name" value="PRK06076.1-2"/>
    <property type="match status" value="1"/>
</dbReference>
<feature type="transmembrane region" description="Helical" evidence="5">
    <location>
        <begin position="105"/>
        <end position="128"/>
    </location>
</feature>
<dbReference type="GO" id="GO:0003954">
    <property type="term" value="F:NADH dehydrogenase activity"/>
    <property type="evidence" value="ECO:0007669"/>
    <property type="project" value="TreeGrafter"/>
</dbReference>
<evidence type="ECO:0000256" key="2">
    <source>
        <dbReference type="ARBA" id="ARBA00022692"/>
    </source>
</evidence>
<sequence>MNCVLGPDNILHDTLLYRVIYEGVGNVLPCGLSYVVAGLAIMMLLVNGVLLGAGLFSWVERRLIGRFHNRIGPNRWGPFGSLQPLADLVKLLFKEDLTPRGADRIVFAIVPVAMLAPVVLTMAVVPFAKDTALANLNVGVLYILAVTSITSIAIFMAGWSSDNRYAMWGASRGVAILISYEVPVVMSLLGVVLVAGSMSLDDVVSAQTVPFLLVQPLAFFVFFAGTSAELNRTPFDLAEAESEIIAGYHIEYSGVKFALIQAAEFGAVLTSSAVMVSLFLSGWSGPASNYLGWAWFLMKIGVLAFIFSWVRATFPRLRIDQLLAFAWKFLLPLSIINLFATALEVYFLRDGSGALDTTDLWIMAGVNFGVAFGCLLIFGTLIKEKVRPAGPVTGTTLSPVEAD</sequence>
<dbReference type="EMBL" id="FAXA01000387">
    <property type="protein sequence ID" value="CUV03277.1"/>
    <property type="molecule type" value="Genomic_DNA"/>
</dbReference>
<evidence type="ECO:0000256" key="4">
    <source>
        <dbReference type="ARBA" id="ARBA00023136"/>
    </source>
</evidence>
<dbReference type="PROSITE" id="PS00668">
    <property type="entry name" value="COMPLEX1_ND1_2"/>
    <property type="match status" value="1"/>
</dbReference>
<dbReference type="Pfam" id="PF00146">
    <property type="entry name" value="NADHdh"/>
    <property type="match status" value="1"/>
</dbReference>
<dbReference type="HAMAP" id="MF_01350">
    <property type="entry name" value="NDH1_NuoH"/>
    <property type="match status" value="1"/>
</dbReference>
<evidence type="ECO:0000256" key="1">
    <source>
        <dbReference type="ARBA" id="ARBA00004141"/>
    </source>
</evidence>
<dbReference type="GO" id="GO:0016020">
    <property type="term" value="C:membrane"/>
    <property type="evidence" value="ECO:0007669"/>
    <property type="project" value="UniProtKB-SubCell"/>
</dbReference>
<gene>
    <name evidence="6" type="ORF">MGWOODY_Clf2163</name>
</gene>
<keyword evidence="3 5" id="KW-1133">Transmembrane helix</keyword>
<dbReference type="AlphaFoldDB" id="A0A170QAU2"/>
<keyword evidence="2 5" id="KW-0812">Transmembrane</keyword>
<organism evidence="6">
    <name type="scientific">hydrothermal vent metagenome</name>
    <dbReference type="NCBI Taxonomy" id="652676"/>
    <lineage>
        <taxon>unclassified sequences</taxon>
        <taxon>metagenomes</taxon>
        <taxon>ecological metagenomes</taxon>
    </lineage>
</organism>
<accession>A0A170QAU2</accession>
<dbReference type="EC" id="1.6.5.3" evidence="6"/>
<feature type="transmembrane region" description="Helical" evidence="5">
    <location>
        <begin position="34"/>
        <end position="59"/>
    </location>
</feature>
<dbReference type="InterPro" id="IPR018086">
    <property type="entry name" value="NADH_UbQ_OxRdtase_su1_CS"/>
</dbReference>